<sequence>MCSAMLKHLGAEIAAWLIEDKWVVATRVTWGCGIICESTPLLKVARAPEGGIDGE</sequence>
<keyword evidence="2" id="KW-1185">Reference proteome</keyword>
<gene>
    <name evidence="1" type="ORF">GCM10011396_30900</name>
</gene>
<dbReference type="EMBL" id="BMED01000003">
    <property type="protein sequence ID" value="GGC81483.1"/>
    <property type="molecule type" value="Genomic_DNA"/>
</dbReference>
<reference evidence="1" key="1">
    <citation type="journal article" date="2014" name="Int. J. Syst. Evol. Microbiol.">
        <title>Complete genome sequence of Corynebacterium casei LMG S-19264T (=DSM 44701T), isolated from a smear-ripened cheese.</title>
        <authorList>
            <consortium name="US DOE Joint Genome Institute (JGI-PGF)"/>
            <person name="Walter F."/>
            <person name="Albersmeier A."/>
            <person name="Kalinowski J."/>
            <person name="Ruckert C."/>
        </authorList>
    </citation>
    <scope>NUCLEOTIDE SEQUENCE</scope>
    <source>
        <strain evidence="1">CGMCC 1.10998</strain>
    </source>
</reference>
<dbReference type="Proteomes" id="UP000637423">
    <property type="component" value="Unassembled WGS sequence"/>
</dbReference>
<dbReference type="AlphaFoldDB" id="A0A916UPY5"/>
<organism evidence="1 2">
    <name type="scientific">Undibacterium terreum</name>
    <dbReference type="NCBI Taxonomy" id="1224302"/>
    <lineage>
        <taxon>Bacteria</taxon>
        <taxon>Pseudomonadati</taxon>
        <taxon>Pseudomonadota</taxon>
        <taxon>Betaproteobacteria</taxon>
        <taxon>Burkholderiales</taxon>
        <taxon>Oxalobacteraceae</taxon>
        <taxon>Undibacterium</taxon>
    </lineage>
</organism>
<proteinExistence type="predicted"/>
<accession>A0A916UPY5</accession>
<name>A0A916UPY5_9BURK</name>
<evidence type="ECO:0000313" key="1">
    <source>
        <dbReference type="EMBL" id="GGC81483.1"/>
    </source>
</evidence>
<evidence type="ECO:0000313" key="2">
    <source>
        <dbReference type="Proteomes" id="UP000637423"/>
    </source>
</evidence>
<reference evidence="1" key="2">
    <citation type="submission" date="2020-09" db="EMBL/GenBank/DDBJ databases">
        <authorList>
            <person name="Sun Q."/>
            <person name="Zhou Y."/>
        </authorList>
    </citation>
    <scope>NUCLEOTIDE SEQUENCE</scope>
    <source>
        <strain evidence="1">CGMCC 1.10998</strain>
    </source>
</reference>
<protein>
    <submittedName>
        <fullName evidence="1">Uncharacterized protein</fullName>
    </submittedName>
</protein>
<comment type="caution">
    <text evidence="1">The sequence shown here is derived from an EMBL/GenBank/DDBJ whole genome shotgun (WGS) entry which is preliminary data.</text>
</comment>